<keyword evidence="5" id="KW-0732">Signal</keyword>
<sequence length="227" mass="24620">MRMKKLSVIALIFISGATLVSCGSGVRRDPGHVYMPDMFYSRAYETYAQRDSTQFTENEAEAGRKIFYNNQPVAGTIAAGEDLPFPLAKDATGDTTNYVASKALANPEGPLTADQTTEIHRLYLINCGICHGAKMDGNGPLYNDGNGPFAAAPKNLLGDAVVLKMPEGQMFYSIEYGKGMMGSYASQLSRKQRWQLVHYIKARQHQAEGIPVDPADVADSTALAATN</sequence>
<evidence type="ECO:0000313" key="8">
    <source>
        <dbReference type="Proteomes" id="UP000199041"/>
    </source>
</evidence>
<dbReference type="GO" id="GO:0009055">
    <property type="term" value="F:electron transfer activity"/>
    <property type="evidence" value="ECO:0007669"/>
    <property type="project" value="InterPro"/>
</dbReference>
<evidence type="ECO:0000256" key="3">
    <source>
        <dbReference type="ARBA" id="ARBA00023004"/>
    </source>
</evidence>
<dbReference type="SUPFAM" id="SSF46626">
    <property type="entry name" value="Cytochrome c"/>
    <property type="match status" value="1"/>
</dbReference>
<evidence type="ECO:0000256" key="5">
    <source>
        <dbReference type="SAM" id="SignalP"/>
    </source>
</evidence>
<evidence type="ECO:0000256" key="2">
    <source>
        <dbReference type="ARBA" id="ARBA00022723"/>
    </source>
</evidence>
<keyword evidence="1 4" id="KW-0349">Heme</keyword>
<name>A0A1H3VTQ4_9BACT</name>
<proteinExistence type="predicted"/>
<dbReference type="PANTHER" id="PTHR40394">
    <property type="entry name" value="LIPOPROTEIN-RELATED"/>
    <property type="match status" value="1"/>
</dbReference>
<dbReference type="GO" id="GO:0046872">
    <property type="term" value="F:metal ion binding"/>
    <property type="evidence" value="ECO:0007669"/>
    <property type="project" value="UniProtKB-KW"/>
</dbReference>
<accession>A0A1H3VTQ4</accession>
<dbReference type="STRING" id="551991.SAMN05192529_101440"/>
<evidence type="ECO:0000256" key="1">
    <source>
        <dbReference type="ARBA" id="ARBA00022617"/>
    </source>
</evidence>
<keyword evidence="8" id="KW-1185">Reference proteome</keyword>
<dbReference type="Gene3D" id="1.10.760.10">
    <property type="entry name" value="Cytochrome c-like domain"/>
    <property type="match status" value="1"/>
</dbReference>
<protein>
    <submittedName>
        <fullName evidence="7">Cytochrome C oxidase, cbb3-type, subunit III</fullName>
    </submittedName>
</protein>
<evidence type="ECO:0000259" key="6">
    <source>
        <dbReference type="PROSITE" id="PS51007"/>
    </source>
</evidence>
<feature type="signal peptide" evidence="5">
    <location>
        <begin position="1"/>
        <end position="20"/>
    </location>
</feature>
<reference evidence="7 8" key="1">
    <citation type="submission" date="2016-10" db="EMBL/GenBank/DDBJ databases">
        <authorList>
            <person name="de Groot N.N."/>
        </authorList>
    </citation>
    <scope>NUCLEOTIDE SEQUENCE [LARGE SCALE GENOMIC DNA]</scope>
    <source>
        <strain evidence="7 8">Vu-144</strain>
    </source>
</reference>
<dbReference type="Proteomes" id="UP000199041">
    <property type="component" value="Unassembled WGS sequence"/>
</dbReference>
<feature type="chain" id="PRO_5011679303" evidence="5">
    <location>
        <begin position="21"/>
        <end position="227"/>
    </location>
</feature>
<dbReference type="PROSITE" id="PS51257">
    <property type="entry name" value="PROKAR_LIPOPROTEIN"/>
    <property type="match status" value="1"/>
</dbReference>
<dbReference type="AlphaFoldDB" id="A0A1H3VTQ4"/>
<feature type="domain" description="Cytochrome c" evidence="6">
    <location>
        <begin position="114"/>
        <end position="204"/>
    </location>
</feature>
<dbReference type="PANTHER" id="PTHR40394:SF2">
    <property type="entry name" value="QUINOL:CYTOCHROME C OXIDOREDUCTASE MEMBRANE PROTEIN"/>
    <property type="match status" value="1"/>
</dbReference>
<dbReference type="InterPro" id="IPR009056">
    <property type="entry name" value="Cyt_c-like_dom"/>
</dbReference>
<organism evidence="7 8">
    <name type="scientific">Arachidicoccus rhizosphaerae</name>
    <dbReference type="NCBI Taxonomy" id="551991"/>
    <lineage>
        <taxon>Bacteria</taxon>
        <taxon>Pseudomonadati</taxon>
        <taxon>Bacteroidota</taxon>
        <taxon>Chitinophagia</taxon>
        <taxon>Chitinophagales</taxon>
        <taxon>Chitinophagaceae</taxon>
        <taxon>Arachidicoccus</taxon>
    </lineage>
</organism>
<keyword evidence="2 4" id="KW-0479">Metal-binding</keyword>
<evidence type="ECO:0000256" key="4">
    <source>
        <dbReference type="PROSITE-ProRule" id="PRU00433"/>
    </source>
</evidence>
<keyword evidence="3 4" id="KW-0408">Iron</keyword>
<evidence type="ECO:0000313" key="7">
    <source>
        <dbReference type="EMBL" id="SDZ78071.1"/>
    </source>
</evidence>
<dbReference type="Pfam" id="PF13442">
    <property type="entry name" value="Cytochrome_CBB3"/>
    <property type="match status" value="1"/>
</dbReference>
<dbReference type="GO" id="GO:0020037">
    <property type="term" value="F:heme binding"/>
    <property type="evidence" value="ECO:0007669"/>
    <property type="project" value="InterPro"/>
</dbReference>
<gene>
    <name evidence="7" type="ORF">SAMN05192529_101440</name>
</gene>
<dbReference type="EMBL" id="FNQY01000001">
    <property type="protein sequence ID" value="SDZ78071.1"/>
    <property type="molecule type" value="Genomic_DNA"/>
</dbReference>
<dbReference type="PROSITE" id="PS51007">
    <property type="entry name" value="CYTC"/>
    <property type="match status" value="1"/>
</dbReference>
<dbReference type="InterPro" id="IPR036909">
    <property type="entry name" value="Cyt_c-like_dom_sf"/>
</dbReference>